<dbReference type="AlphaFoldDB" id="A0A1T2KWR3"/>
<evidence type="ECO:0000313" key="20">
    <source>
        <dbReference type="Proteomes" id="UP000190896"/>
    </source>
</evidence>
<feature type="domain" description="Penicillin-binding protein transpeptidase" evidence="17">
    <location>
        <begin position="260"/>
        <end position="556"/>
    </location>
</feature>
<dbReference type="InterPro" id="IPR037532">
    <property type="entry name" value="FtsI_transpept"/>
</dbReference>
<comment type="subcellular location">
    <subcellularLocation>
        <location evidence="1">Membrane</location>
    </subcellularLocation>
</comment>
<dbReference type="GO" id="GO:0009252">
    <property type="term" value="P:peptidoglycan biosynthetic process"/>
    <property type="evidence" value="ECO:0007669"/>
    <property type="project" value="UniProtKB-UniRule"/>
</dbReference>
<dbReference type="GO" id="GO:0043093">
    <property type="term" value="P:FtsZ-dependent cytokinesis"/>
    <property type="evidence" value="ECO:0007669"/>
    <property type="project" value="UniProtKB-UniRule"/>
</dbReference>
<keyword evidence="8 16" id="KW-0378">Hydrolase</keyword>
<comment type="caution">
    <text evidence="19">The sequence shown here is derived from an EMBL/GenBank/DDBJ whole genome shotgun (WGS) entry which is preliminary data.</text>
</comment>
<dbReference type="SUPFAM" id="SSF56519">
    <property type="entry name" value="Penicillin binding protein dimerisation domain"/>
    <property type="match status" value="1"/>
</dbReference>
<proteinExistence type="inferred from homology"/>
<evidence type="ECO:0000256" key="7">
    <source>
        <dbReference type="ARBA" id="ARBA00022692"/>
    </source>
</evidence>
<comment type="catalytic activity">
    <reaction evidence="16">
        <text>Preferential cleavage: (Ac)2-L-Lys-D-Ala-|-D-Ala. Also transpeptidation of peptidyl-alanyl moieties that are N-acyl substituents of D-alanine.</text>
        <dbReference type="EC" id="3.4.16.4"/>
    </reaction>
</comment>
<dbReference type="GO" id="GO:0008360">
    <property type="term" value="P:regulation of cell shape"/>
    <property type="evidence" value="ECO:0007669"/>
    <property type="project" value="UniProtKB-KW"/>
</dbReference>
<dbReference type="OrthoDB" id="9789078at2"/>
<evidence type="ECO:0000256" key="2">
    <source>
        <dbReference type="ARBA" id="ARBA00022475"/>
    </source>
</evidence>
<keyword evidence="2 16" id="KW-1003">Cell membrane</keyword>
<dbReference type="GO" id="GO:0008658">
    <property type="term" value="F:penicillin binding"/>
    <property type="evidence" value="ECO:0007669"/>
    <property type="project" value="InterPro"/>
</dbReference>
<keyword evidence="10 16" id="KW-0573">Peptidoglycan synthesis</keyword>
<comment type="similarity">
    <text evidence="16">Belongs to the transpeptidase family. FtsI subfamily.</text>
</comment>
<dbReference type="InterPro" id="IPR012338">
    <property type="entry name" value="Beta-lactam/transpept-like"/>
</dbReference>
<dbReference type="GO" id="GO:0005886">
    <property type="term" value="C:plasma membrane"/>
    <property type="evidence" value="ECO:0007669"/>
    <property type="project" value="UniProtKB-UniRule"/>
</dbReference>
<dbReference type="PANTHER" id="PTHR30627">
    <property type="entry name" value="PEPTIDOGLYCAN D,D-TRANSPEPTIDASE"/>
    <property type="match status" value="1"/>
</dbReference>
<dbReference type="GO" id="GO:0008955">
    <property type="term" value="F:peptidoglycan glycosyltransferase activity"/>
    <property type="evidence" value="ECO:0007669"/>
    <property type="project" value="InterPro"/>
</dbReference>
<reference evidence="19 20" key="1">
    <citation type="submission" date="2016-11" db="EMBL/GenBank/DDBJ databases">
        <title>Mixed transmission modes and dynamic genome evolution in an obligate animal-bacterial symbiosis.</title>
        <authorList>
            <person name="Russell S.L."/>
            <person name="Corbett-Detig R.B."/>
            <person name="Cavanaugh C.M."/>
        </authorList>
    </citation>
    <scope>NUCLEOTIDE SEQUENCE [LARGE SCALE GENOMIC DNA]</scope>
    <source>
        <strain evidence="19">Se-Cadez</strain>
    </source>
</reference>
<evidence type="ECO:0000256" key="16">
    <source>
        <dbReference type="HAMAP-Rule" id="MF_02080"/>
    </source>
</evidence>
<gene>
    <name evidence="16" type="primary">ftsI</name>
    <name evidence="19" type="ORF">BOW51_03165</name>
</gene>
<dbReference type="EC" id="3.4.16.4" evidence="16"/>
<keyword evidence="20" id="KW-1185">Reference proteome</keyword>
<evidence type="ECO:0000256" key="13">
    <source>
        <dbReference type="ARBA" id="ARBA00023210"/>
    </source>
</evidence>
<dbReference type="InterPro" id="IPR036138">
    <property type="entry name" value="PBP_dimer_sf"/>
</dbReference>
<keyword evidence="6 16" id="KW-0645">Protease</keyword>
<evidence type="ECO:0000259" key="18">
    <source>
        <dbReference type="Pfam" id="PF03717"/>
    </source>
</evidence>
<dbReference type="GO" id="GO:0009002">
    <property type="term" value="F:serine-type D-Ala-D-Ala carboxypeptidase activity"/>
    <property type="evidence" value="ECO:0007669"/>
    <property type="project" value="UniProtKB-UniRule"/>
</dbReference>
<evidence type="ECO:0000256" key="9">
    <source>
        <dbReference type="ARBA" id="ARBA00022960"/>
    </source>
</evidence>
<keyword evidence="4 16" id="KW-0132">Cell division</keyword>
<dbReference type="GO" id="GO:0000917">
    <property type="term" value="P:division septum assembly"/>
    <property type="evidence" value="ECO:0007669"/>
    <property type="project" value="UniProtKB-KW"/>
</dbReference>
<evidence type="ECO:0000256" key="15">
    <source>
        <dbReference type="ARBA" id="ARBA00023316"/>
    </source>
</evidence>
<dbReference type="SUPFAM" id="SSF56601">
    <property type="entry name" value="beta-lactamase/transpeptidase-like"/>
    <property type="match status" value="1"/>
</dbReference>
<organism evidence="19 20">
    <name type="scientific">Solemya velesiana gill symbiont</name>
    <dbReference type="NCBI Taxonomy" id="1918948"/>
    <lineage>
        <taxon>Bacteria</taxon>
        <taxon>Pseudomonadati</taxon>
        <taxon>Pseudomonadota</taxon>
        <taxon>Gammaproteobacteria</taxon>
        <taxon>sulfur-oxidizing symbionts</taxon>
    </lineage>
</organism>
<evidence type="ECO:0000256" key="1">
    <source>
        <dbReference type="ARBA" id="ARBA00004370"/>
    </source>
</evidence>
<dbReference type="InterPro" id="IPR050515">
    <property type="entry name" value="Beta-lactam/transpept"/>
</dbReference>
<keyword evidence="14 16" id="KW-0131">Cell cycle</keyword>
<dbReference type="Proteomes" id="UP000190896">
    <property type="component" value="Unassembled WGS sequence"/>
</dbReference>
<dbReference type="Pfam" id="PF00905">
    <property type="entry name" value="Transpeptidase"/>
    <property type="match status" value="1"/>
</dbReference>
<dbReference type="Pfam" id="PF03717">
    <property type="entry name" value="PBP_dimer"/>
    <property type="match status" value="1"/>
</dbReference>
<dbReference type="EMBL" id="MPRJ01000013">
    <property type="protein sequence ID" value="OOZ37285.1"/>
    <property type="molecule type" value="Genomic_DNA"/>
</dbReference>
<dbReference type="UniPathway" id="UPA00219"/>
<keyword evidence="3 16" id="KW-0997">Cell inner membrane</keyword>
<dbReference type="Gene3D" id="3.30.450.330">
    <property type="match status" value="1"/>
</dbReference>
<evidence type="ECO:0000313" key="19">
    <source>
        <dbReference type="EMBL" id="OOZ37285.1"/>
    </source>
</evidence>
<sequence length="584" mass="64397">MSGKKRQKRAEKALKKEKVALPSYRARRWTLLALMGVASVALVWRAVDQQIFETDFLQTEGERRHLRVVEMSAHRGMINDRYGEPLAISTPVDSIWANPRVLSPDRRVLVPLAKALGKETNELRRLLAQRSNRSFVYLQRRVNPDLAEKVMALDIDGVELQREFRRYYPAGEVFSHVVGFTNVDDQGQEGLELAFDQWLQGTPGKKRVIRDGRARAVKDVESIRKPLPGKELHLSLDRRLQFLAYRELKGAVKHHKAKSGSAVILDARTGEVLAMVNQPSYNPNGSKDARGGRFRNRALTDVFEPGSTMKPFTVAAALESGRYRPSTAIDTTPGFYKVGRHQIKDIRNYGKIDVSTVIRKSSNVGASKLALDLPREELWSYFFKMGFGDPTNTGFPGEAGGQLTPHVQWSKIDHATLSFGYGLSVTPLQLARAYAVLAADGIKFPISLLRLDEEPRGERVMRAEVAKNVRQMLKAVVSAEGTAPAAAVPGYQVAGKTGTVKKITSGGYSEDKYLAVFAGMAPASDPRLVMVVMIDEPRAGKYYGGQVAAPVFSKVMAGALRLLNVAPDDLSADSVRLAGLGAEQ</sequence>
<evidence type="ECO:0000256" key="8">
    <source>
        <dbReference type="ARBA" id="ARBA00022801"/>
    </source>
</evidence>
<dbReference type="GO" id="GO:0071555">
    <property type="term" value="P:cell wall organization"/>
    <property type="evidence" value="ECO:0007669"/>
    <property type="project" value="UniProtKB-KW"/>
</dbReference>
<dbReference type="InterPro" id="IPR001460">
    <property type="entry name" value="PCN-bd_Tpept"/>
</dbReference>
<keyword evidence="9 16" id="KW-0133">Cell shape</keyword>
<evidence type="ECO:0000256" key="10">
    <source>
        <dbReference type="ARBA" id="ARBA00022984"/>
    </source>
</evidence>
<dbReference type="Gene3D" id="3.90.1310.10">
    <property type="entry name" value="Penicillin-binding protein 2a (Domain 2)"/>
    <property type="match status" value="1"/>
</dbReference>
<keyword evidence="11 16" id="KW-1133">Transmembrane helix</keyword>
<dbReference type="RefSeq" id="WP_078486070.1">
    <property type="nucleotide sequence ID" value="NZ_MPRJ01000013.1"/>
</dbReference>
<keyword evidence="13 16" id="KW-0717">Septation</keyword>
<protein>
    <recommendedName>
        <fullName evidence="16">Peptidoglycan D,D-transpeptidase FtsI</fullName>
        <ecNumber evidence="16">3.4.16.4</ecNumber>
    </recommendedName>
    <alternativeName>
        <fullName evidence="16">Penicillin-binding protein 3</fullName>
        <shortName evidence="16">PBP-3</shortName>
    </alternativeName>
</protein>
<evidence type="ECO:0000256" key="4">
    <source>
        <dbReference type="ARBA" id="ARBA00022618"/>
    </source>
</evidence>
<feature type="active site" description="Acyl-ester intermediate" evidence="16">
    <location>
        <position position="307"/>
    </location>
</feature>
<keyword evidence="5 16" id="KW-0121">Carboxypeptidase</keyword>
<keyword evidence="15 16" id="KW-0961">Cell wall biogenesis/degradation</keyword>
<dbReference type="HAMAP" id="MF_02080">
    <property type="entry name" value="FtsI_transpept"/>
    <property type="match status" value="1"/>
</dbReference>
<dbReference type="Gene3D" id="3.40.710.10">
    <property type="entry name" value="DD-peptidase/beta-lactamase superfamily"/>
    <property type="match status" value="1"/>
</dbReference>
<keyword evidence="12 16" id="KW-0472">Membrane</keyword>
<evidence type="ECO:0000256" key="11">
    <source>
        <dbReference type="ARBA" id="ARBA00022989"/>
    </source>
</evidence>
<keyword evidence="7 16" id="KW-0812">Transmembrane</keyword>
<dbReference type="GO" id="GO:0006508">
    <property type="term" value="P:proteolysis"/>
    <property type="evidence" value="ECO:0007669"/>
    <property type="project" value="UniProtKB-KW"/>
</dbReference>
<evidence type="ECO:0000256" key="12">
    <source>
        <dbReference type="ARBA" id="ARBA00023136"/>
    </source>
</evidence>
<evidence type="ECO:0000256" key="6">
    <source>
        <dbReference type="ARBA" id="ARBA00022670"/>
    </source>
</evidence>
<feature type="domain" description="Penicillin-binding protein dimerisation" evidence="18">
    <location>
        <begin position="72"/>
        <end position="218"/>
    </location>
</feature>
<evidence type="ECO:0000259" key="17">
    <source>
        <dbReference type="Pfam" id="PF00905"/>
    </source>
</evidence>
<accession>A0A1T2KWR3</accession>
<dbReference type="PANTHER" id="PTHR30627:SF1">
    <property type="entry name" value="PEPTIDOGLYCAN D,D-TRANSPEPTIDASE FTSI"/>
    <property type="match status" value="1"/>
</dbReference>
<name>A0A1T2KWR3_9GAMM</name>
<evidence type="ECO:0000256" key="14">
    <source>
        <dbReference type="ARBA" id="ARBA00023306"/>
    </source>
</evidence>
<comment type="pathway">
    <text evidence="16">Cell wall biogenesis; peptidoglycan biosynthesis.</text>
</comment>
<dbReference type="InterPro" id="IPR005311">
    <property type="entry name" value="PBP_dimer"/>
</dbReference>
<evidence type="ECO:0000256" key="3">
    <source>
        <dbReference type="ARBA" id="ARBA00022519"/>
    </source>
</evidence>
<evidence type="ECO:0000256" key="5">
    <source>
        <dbReference type="ARBA" id="ARBA00022645"/>
    </source>
</evidence>
<comment type="function">
    <text evidence="16">Catalyzes cross-linking of the peptidoglycan cell wall at the division septum.</text>
</comment>